<evidence type="ECO:0000256" key="4">
    <source>
        <dbReference type="ARBA" id="ARBA00022741"/>
    </source>
</evidence>
<evidence type="ECO:0000256" key="9">
    <source>
        <dbReference type="ARBA" id="ARBA00034920"/>
    </source>
</evidence>
<feature type="region of interest" description="Disordered" evidence="11">
    <location>
        <begin position="549"/>
        <end position="575"/>
    </location>
</feature>
<comment type="catalytic activity">
    <reaction evidence="10">
        <text>ATP + H2O = ADP + phosphate + H(+)</text>
        <dbReference type="Rhea" id="RHEA:13065"/>
        <dbReference type="ChEBI" id="CHEBI:15377"/>
        <dbReference type="ChEBI" id="CHEBI:15378"/>
        <dbReference type="ChEBI" id="CHEBI:30616"/>
        <dbReference type="ChEBI" id="CHEBI:43474"/>
        <dbReference type="ChEBI" id="CHEBI:456216"/>
    </reaction>
    <physiologicalReaction direction="left-to-right" evidence="10">
        <dbReference type="Rhea" id="RHEA:13066"/>
    </physiologicalReaction>
</comment>
<keyword evidence="4" id="KW-0547">Nucleotide-binding</keyword>
<dbReference type="EMBL" id="VRMN01000005">
    <property type="protein sequence ID" value="KAA8494064.1"/>
    <property type="molecule type" value="Genomic_DNA"/>
</dbReference>
<evidence type="ECO:0000256" key="1">
    <source>
        <dbReference type="ARBA" id="ARBA00004370"/>
    </source>
</evidence>
<evidence type="ECO:0000313" key="13">
    <source>
        <dbReference type="EMBL" id="KAA8494064.1"/>
    </source>
</evidence>
<evidence type="ECO:0000256" key="10">
    <source>
        <dbReference type="ARBA" id="ARBA00048778"/>
    </source>
</evidence>
<feature type="domain" description="AAA+ ATPase" evidence="12">
    <location>
        <begin position="770"/>
        <end position="919"/>
    </location>
</feature>
<dbReference type="Proteomes" id="UP000324585">
    <property type="component" value="Unassembled WGS sequence"/>
</dbReference>
<reference evidence="14" key="1">
    <citation type="journal article" date="2019" name="Nat. Commun.">
        <title>Expansion of phycobilisome linker gene families in mesophilic red algae.</title>
        <authorList>
            <person name="Lee J."/>
            <person name="Kim D."/>
            <person name="Bhattacharya D."/>
            <person name="Yoon H.S."/>
        </authorList>
    </citation>
    <scope>NUCLEOTIDE SEQUENCE [LARGE SCALE GENOMIC DNA]</scope>
    <source>
        <strain evidence="14">CCMP 1328</strain>
    </source>
</reference>
<dbReference type="InterPro" id="IPR047533">
    <property type="entry name" value="RecA-like_PEX6_r2"/>
</dbReference>
<protein>
    <recommendedName>
        <fullName evidence="8">Peroxisomal ATPase PEX6</fullName>
    </recommendedName>
    <alternativeName>
        <fullName evidence="9">Peroxin-6</fullName>
    </alternativeName>
</protein>
<comment type="similarity">
    <text evidence="2">Belongs to the AAA ATPase family.</text>
</comment>
<dbReference type="InterPro" id="IPR003960">
    <property type="entry name" value="ATPase_AAA_CS"/>
</dbReference>
<dbReference type="PANTHER" id="PTHR23077:SF9">
    <property type="entry name" value="PEROXISOMAL ATPASE PEX6"/>
    <property type="match status" value="1"/>
</dbReference>
<evidence type="ECO:0000256" key="6">
    <source>
        <dbReference type="ARBA" id="ARBA00022840"/>
    </source>
</evidence>
<dbReference type="InterPro" id="IPR027417">
    <property type="entry name" value="P-loop_NTPase"/>
</dbReference>
<accession>A0A5J4YTN3</accession>
<dbReference type="SMART" id="SM00382">
    <property type="entry name" value="AAA"/>
    <property type="match status" value="1"/>
</dbReference>
<dbReference type="CDD" id="cd19527">
    <property type="entry name" value="RecA-like_PEX6_r2"/>
    <property type="match status" value="1"/>
</dbReference>
<dbReference type="PANTHER" id="PTHR23077">
    <property type="entry name" value="AAA-FAMILY ATPASE"/>
    <property type="match status" value="1"/>
</dbReference>
<dbReference type="Gene3D" id="3.40.50.300">
    <property type="entry name" value="P-loop containing nucleotide triphosphate hydrolases"/>
    <property type="match status" value="2"/>
</dbReference>
<keyword evidence="3" id="KW-0962">Peroxisome biogenesis</keyword>
<evidence type="ECO:0000256" key="2">
    <source>
        <dbReference type="ARBA" id="ARBA00006914"/>
    </source>
</evidence>
<evidence type="ECO:0000256" key="3">
    <source>
        <dbReference type="ARBA" id="ARBA00022593"/>
    </source>
</evidence>
<dbReference type="GO" id="GO:0005778">
    <property type="term" value="C:peroxisomal membrane"/>
    <property type="evidence" value="ECO:0007669"/>
    <property type="project" value="TreeGrafter"/>
</dbReference>
<keyword evidence="7" id="KW-0472">Membrane</keyword>
<keyword evidence="6" id="KW-0067">ATP-binding</keyword>
<dbReference type="InterPro" id="IPR003959">
    <property type="entry name" value="ATPase_AAA_core"/>
</dbReference>
<comment type="subcellular location">
    <subcellularLocation>
        <location evidence="1">Membrane</location>
    </subcellularLocation>
</comment>
<dbReference type="GO" id="GO:0005829">
    <property type="term" value="C:cytosol"/>
    <property type="evidence" value="ECO:0007669"/>
    <property type="project" value="TreeGrafter"/>
</dbReference>
<dbReference type="OrthoDB" id="5886at2759"/>
<dbReference type="GO" id="GO:0016558">
    <property type="term" value="P:protein import into peroxisome matrix"/>
    <property type="evidence" value="ECO:0007669"/>
    <property type="project" value="TreeGrafter"/>
</dbReference>
<keyword evidence="14" id="KW-1185">Reference proteome</keyword>
<gene>
    <name evidence="13" type="ORF">FVE85_4039</name>
</gene>
<evidence type="ECO:0000259" key="12">
    <source>
        <dbReference type="SMART" id="SM00382"/>
    </source>
</evidence>
<dbReference type="AlphaFoldDB" id="A0A5J4YTN3"/>
<feature type="compositionally biased region" description="Polar residues" evidence="11">
    <location>
        <begin position="560"/>
        <end position="571"/>
    </location>
</feature>
<dbReference type="Gene3D" id="1.10.8.60">
    <property type="match status" value="1"/>
</dbReference>
<evidence type="ECO:0000256" key="11">
    <source>
        <dbReference type="SAM" id="MobiDB-lite"/>
    </source>
</evidence>
<evidence type="ECO:0000256" key="5">
    <source>
        <dbReference type="ARBA" id="ARBA00022801"/>
    </source>
</evidence>
<dbReference type="PROSITE" id="PS00674">
    <property type="entry name" value="AAA"/>
    <property type="match status" value="1"/>
</dbReference>
<dbReference type="GO" id="GO:0016887">
    <property type="term" value="F:ATP hydrolysis activity"/>
    <property type="evidence" value="ECO:0007669"/>
    <property type="project" value="InterPro"/>
</dbReference>
<dbReference type="GO" id="GO:0005524">
    <property type="term" value="F:ATP binding"/>
    <property type="evidence" value="ECO:0007669"/>
    <property type="project" value="UniProtKB-KW"/>
</dbReference>
<dbReference type="SUPFAM" id="SSF52540">
    <property type="entry name" value="P-loop containing nucleoside triphosphate hydrolases"/>
    <property type="match status" value="2"/>
</dbReference>
<keyword evidence="5" id="KW-0378">Hydrolase</keyword>
<evidence type="ECO:0000313" key="14">
    <source>
        <dbReference type="Proteomes" id="UP000324585"/>
    </source>
</evidence>
<dbReference type="InterPro" id="IPR050168">
    <property type="entry name" value="AAA_ATPase_domain"/>
</dbReference>
<evidence type="ECO:0000256" key="8">
    <source>
        <dbReference type="ARBA" id="ARBA00034811"/>
    </source>
</evidence>
<organism evidence="13 14">
    <name type="scientific">Porphyridium purpureum</name>
    <name type="common">Red alga</name>
    <name type="synonym">Porphyridium cruentum</name>
    <dbReference type="NCBI Taxonomy" id="35688"/>
    <lineage>
        <taxon>Eukaryota</taxon>
        <taxon>Rhodophyta</taxon>
        <taxon>Bangiophyceae</taxon>
        <taxon>Porphyridiales</taxon>
        <taxon>Porphyridiaceae</taxon>
        <taxon>Porphyridium</taxon>
    </lineage>
</organism>
<proteinExistence type="inferred from homology"/>
<sequence length="1033" mass="112404">MVGSIFFSSFVQHAGGRDTADVEEQGAAAEGAVQHHAQCCSAHDALTMLNGIVPMHLIGARTWALVPLSAMVDAGLVHGAFGLVQAVDAFAADSAAPASTCTRVAQVFALEKLARRRCQDDTRDDSDVESHGGRDVLLCPSLFDALFGSGKYASGESGRTVVRLSYVKPPSDDIFKPFVTKEHRQSRKQRRAELWSGPNAVAERALDDLLLPCASAVVVSVIRMDKKYTVPQCCVDRALASVFSTRFVLTRGDKYIVKVLLGDCALHGNAPHESPLSRCRPAADHTGRWRVHAEYICVTEVRVANQPRDKSENAPCEAFVGWDKPVLFDPLLTSLKQARAIADIVSPPSIMYARMAWQASPVSWREVSRQAEMDANGPFEAAQCSILENDLEFRQTLVCPEVVERLLSLFNVALQSKDSSSPSQRGIRPRILLHGKRGSGKRASVRQAVELAGLCLVERSGRELTGSLADGDPKSVQTSHAKLLDVEAFVALQARCAVIVLRDFDVMAALLPPQKARSSLSASSKMQLSANVESRRVFTSLFFGKGDPASSSVPADMDQGSLSQESQLKSGSQDDEYEDQFGFDFHVDLDMASKGPSSSEQTTGVALVACVDDLEQLEPSARALFTHEFQMPPPGTDTKAAFLRDRWGLAVAKSELTVAPNALEAVENELVSKTAGRPFLEFIFLVSDFISRVAQAAAKDALSDEFQHRCVEIAKDISSRHQQALGSTSARVVKVNWADIGGVNYAKQEILDVVELPLRHPELFQSGVKKRSGLLFYGPPGTGKTMLAKAVASECGCSFLSVKGPELMSMYVGESESNVRKVFSQAREAKPCVIFFDELDSLAPKRGRGSDSGGVADRVVSQLLAEIDGLVVDGGDSVESASAENNIFVIGATNRPDLVDKALLRPGRFDKLVFISPPDSRDAQVKVLEAVTRKFSLADDVDLETIASWLPEPPGLTGADFYGLCQNAWTKALYRQIEALENTEQERQDDNDEAEIVQVSLRDFEDAAKKVVPSLTQAEMNRYFSLRREFEGL</sequence>
<dbReference type="InterPro" id="IPR003593">
    <property type="entry name" value="AAA+_ATPase"/>
</dbReference>
<dbReference type="FunFam" id="3.40.50.300:FF:000109">
    <property type="entry name" value="Peroxisomal biogenesis factor 6"/>
    <property type="match status" value="1"/>
</dbReference>
<comment type="caution">
    <text evidence="13">The sequence shown here is derived from an EMBL/GenBank/DDBJ whole genome shotgun (WGS) entry which is preliminary data.</text>
</comment>
<evidence type="ECO:0000256" key="7">
    <source>
        <dbReference type="ARBA" id="ARBA00023136"/>
    </source>
</evidence>
<name>A0A5J4YTN3_PORPP</name>
<dbReference type="Pfam" id="PF00004">
    <property type="entry name" value="AAA"/>
    <property type="match status" value="1"/>
</dbReference>